<dbReference type="InterPro" id="IPR004564">
    <property type="entry name" value="OM_lipoprot_carrier_LolA-like"/>
</dbReference>
<dbReference type="SUPFAM" id="SSF89392">
    <property type="entry name" value="Prokaryotic lipoproteins and lipoprotein localization factors"/>
    <property type="match status" value="1"/>
</dbReference>
<dbReference type="Pfam" id="PF03548">
    <property type="entry name" value="LolA"/>
    <property type="match status" value="1"/>
</dbReference>
<evidence type="ECO:0000313" key="4">
    <source>
        <dbReference type="Proteomes" id="UP000240572"/>
    </source>
</evidence>
<dbReference type="EMBL" id="PYGD01000001">
    <property type="protein sequence ID" value="PSK95338.1"/>
    <property type="molecule type" value="Genomic_DNA"/>
</dbReference>
<proteinExistence type="predicted"/>
<accession>A0A2P8DDP3</accession>
<protein>
    <submittedName>
        <fullName evidence="3">Chaperone LolA</fullName>
    </submittedName>
</protein>
<organism evidence="3 4">
    <name type="scientific">Taibaiella chishuiensis</name>
    <dbReference type="NCBI Taxonomy" id="1434707"/>
    <lineage>
        <taxon>Bacteria</taxon>
        <taxon>Pseudomonadati</taxon>
        <taxon>Bacteroidota</taxon>
        <taxon>Chitinophagia</taxon>
        <taxon>Chitinophagales</taxon>
        <taxon>Chitinophagaceae</taxon>
        <taxon>Taibaiella</taxon>
    </lineage>
</organism>
<dbReference type="Proteomes" id="UP000240572">
    <property type="component" value="Unassembled WGS sequence"/>
</dbReference>
<dbReference type="CDD" id="cd16325">
    <property type="entry name" value="LolA"/>
    <property type="match status" value="1"/>
</dbReference>
<gene>
    <name evidence="3" type="ORF">B0I18_1011506</name>
</gene>
<evidence type="ECO:0000256" key="1">
    <source>
        <dbReference type="ARBA" id="ARBA00022729"/>
    </source>
</evidence>
<name>A0A2P8DDP3_9BACT</name>
<dbReference type="InterPro" id="IPR029046">
    <property type="entry name" value="LolA/LolB/LppX"/>
</dbReference>
<evidence type="ECO:0000256" key="2">
    <source>
        <dbReference type="SAM" id="SignalP"/>
    </source>
</evidence>
<reference evidence="3 4" key="1">
    <citation type="submission" date="2018-03" db="EMBL/GenBank/DDBJ databases">
        <title>Genomic Encyclopedia of Type Strains, Phase III (KMG-III): the genomes of soil and plant-associated and newly described type strains.</title>
        <authorList>
            <person name="Whitman W."/>
        </authorList>
    </citation>
    <scope>NUCLEOTIDE SEQUENCE [LARGE SCALE GENOMIC DNA]</scope>
    <source>
        <strain evidence="3 4">CGMCC 1.12700</strain>
    </source>
</reference>
<dbReference type="RefSeq" id="WP_106521999.1">
    <property type="nucleotide sequence ID" value="NZ_PYGD01000001.1"/>
</dbReference>
<dbReference type="PANTHER" id="PTHR35869:SF1">
    <property type="entry name" value="OUTER-MEMBRANE LIPOPROTEIN CARRIER PROTEIN"/>
    <property type="match status" value="1"/>
</dbReference>
<keyword evidence="1 2" id="KW-0732">Signal</keyword>
<keyword evidence="4" id="KW-1185">Reference proteome</keyword>
<evidence type="ECO:0000313" key="3">
    <source>
        <dbReference type="EMBL" id="PSK95338.1"/>
    </source>
</evidence>
<sequence length="213" mass="22592">MKKFLSLLLVAATLVAGTANAQDAKAKAILDKASAKIKSMKSLKANFALTINNAAGKATGSKKGTFLMKGEKYKVDLSGQQIICDGKSVWTYLPANKEVQITSFNPAEQTISPAKLFSGSYNSEYKSTYVGEKTVGGKKVDVVELVPVSAKSFKKVQLFVDKTSGMISGGNMADKKGGSYDYTISGVSSSAASDAEFSFDTKKNPGVEVIDLR</sequence>
<feature type="chain" id="PRO_5015126319" evidence="2">
    <location>
        <begin position="22"/>
        <end position="213"/>
    </location>
</feature>
<dbReference type="OrthoDB" id="9810685at2"/>
<comment type="caution">
    <text evidence="3">The sequence shown here is derived from an EMBL/GenBank/DDBJ whole genome shotgun (WGS) entry which is preliminary data.</text>
</comment>
<feature type="signal peptide" evidence="2">
    <location>
        <begin position="1"/>
        <end position="21"/>
    </location>
</feature>
<dbReference type="PANTHER" id="PTHR35869">
    <property type="entry name" value="OUTER-MEMBRANE LIPOPROTEIN CARRIER PROTEIN"/>
    <property type="match status" value="1"/>
</dbReference>
<dbReference type="AlphaFoldDB" id="A0A2P8DDP3"/>
<dbReference type="Gene3D" id="2.50.20.10">
    <property type="entry name" value="Lipoprotein localisation LolA/LolB/LppX"/>
    <property type="match status" value="1"/>
</dbReference>